<proteinExistence type="predicted"/>
<dbReference type="InterPro" id="IPR011322">
    <property type="entry name" value="N-reg_PII-like_a/b"/>
</dbReference>
<dbReference type="AlphaFoldDB" id="A0A7V4G6Y2"/>
<feature type="domain" description="DUF2007" evidence="1">
    <location>
        <begin position="13"/>
        <end position="71"/>
    </location>
</feature>
<comment type="caution">
    <text evidence="2">The sequence shown here is derived from an EMBL/GenBank/DDBJ whole genome shotgun (WGS) entry which is preliminary data.</text>
</comment>
<evidence type="ECO:0000259" key="1">
    <source>
        <dbReference type="Pfam" id="PF09413"/>
    </source>
</evidence>
<gene>
    <name evidence="2" type="ORF">ENT08_02390</name>
</gene>
<dbReference type="SUPFAM" id="SSF54913">
    <property type="entry name" value="GlnB-like"/>
    <property type="match status" value="1"/>
</dbReference>
<dbReference type="Gene3D" id="3.30.70.790">
    <property type="entry name" value="UreE, C-terminal domain"/>
    <property type="match status" value="1"/>
</dbReference>
<dbReference type="EMBL" id="DSXI01000132">
    <property type="protein sequence ID" value="HGS04580.1"/>
    <property type="molecule type" value="Genomic_DNA"/>
</dbReference>
<organism evidence="2">
    <name type="scientific">Desulfobacca acetoxidans</name>
    <dbReference type="NCBI Taxonomy" id="60893"/>
    <lineage>
        <taxon>Bacteria</taxon>
        <taxon>Pseudomonadati</taxon>
        <taxon>Thermodesulfobacteriota</taxon>
        <taxon>Desulfobaccia</taxon>
        <taxon>Desulfobaccales</taxon>
        <taxon>Desulfobaccaceae</taxon>
        <taxon>Desulfobacca</taxon>
    </lineage>
</organism>
<dbReference type="InterPro" id="IPR018551">
    <property type="entry name" value="DUF2007"/>
</dbReference>
<name>A0A7V4G6Y2_9BACT</name>
<sequence length="85" mass="9326">MAEFERIVLEKFFNRLEAEMAAGILEAEGIATLVLADDAGGAYPPLQMARGVRLLVAPEDEARAKDILAAWRQGPPPEAQEFQED</sequence>
<dbReference type="Pfam" id="PF09413">
    <property type="entry name" value="DUF2007"/>
    <property type="match status" value="1"/>
</dbReference>
<accession>A0A7V4G6Y2</accession>
<evidence type="ECO:0000313" key="2">
    <source>
        <dbReference type="EMBL" id="HGS04580.1"/>
    </source>
</evidence>
<protein>
    <recommendedName>
        <fullName evidence="1">DUF2007 domain-containing protein</fullName>
    </recommendedName>
</protein>
<reference evidence="2" key="1">
    <citation type="journal article" date="2020" name="mSystems">
        <title>Genome- and Community-Level Interaction Insights into Carbon Utilization and Element Cycling Functions of Hydrothermarchaeota in Hydrothermal Sediment.</title>
        <authorList>
            <person name="Zhou Z."/>
            <person name="Liu Y."/>
            <person name="Xu W."/>
            <person name="Pan J."/>
            <person name="Luo Z.H."/>
            <person name="Li M."/>
        </authorList>
    </citation>
    <scope>NUCLEOTIDE SEQUENCE [LARGE SCALE GENOMIC DNA]</scope>
    <source>
        <strain evidence="2">SpSt-548</strain>
    </source>
</reference>